<keyword evidence="7 20" id="KW-0406">Ion transport</keyword>
<keyword evidence="12" id="KW-0628">Postsynaptic cell membrane</keyword>
<dbReference type="InterPro" id="IPR006201">
    <property type="entry name" value="Neur_channel"/>
</dbReference>
<dbReference type="InterPro" id="IPR006202">
    <property type="entry name" value="Neur_chan_lig-bd"/>
</dbReference>
<dbReference type="GO" id="GO:0005230">
    <property type="term" value="F:extracellular ligand-gated monoatomic ion channel activity"/>
    <property type="evidence" value="ECO:0007669"/>
    <property type="project" value="InterPro"/>
</dbReference>
<dbReference type="PROSITE" id="PS00236">
    <property type="entry name" value="NEUROTR_ION_CHANNEL"/>
    <property type="match status" value="1"/>
</dbReference>
<keyword evidence="13" id="KW-1071">Ligand-gated ion channel</keyword>
<feature type="transmembrane region" description="Helical" evidence="20">
    <location>
        <begin position="335"/>
        <end position="357"/>
    </location>
</feature>
<feature type="transmembrane region" description="Helical" evidence="20">
    <location>
        <begin position="271"/>
        <end position="294"/>
    </location>
</feature>
<evidence type="ECO:0000256" key="14">
    <source>
        <dbReference type="ARBA" id="ARBA00023303"/>
    </source>
</evidence>
<evidence type="ECO:0000256" key="16">
    <source>
        <dbReference type="ARBA" id="ARBA00034430"/>
    </source>
</evidence>
<keyword evidence="10 22" id="KW-0675">Receptor</keyword>
<dbReference type="SUPFAM" id="SSF63712">
    <property type="entry name" value="Nicotinic receptor ligand binding domain-like"/>
    <property type="match status" value="1"/>
</dbReference>
<keyword evidence="4" id="KW-0732">Signal</keyword>
<dbReference type="AlphaFoldDB" id="A0AAD8GJ96"/>
<evidence type="ECO:0000256" key="4">
    <source>
        <dbReference type="ARBA" id="ARBA00022729"/>
    </source>
</evidence>
<evidence type="ECO:0000256" key="5">
    <source>
        <dbReference type="ARBA" id="ARBA00022989"/>
    </source>
</evidence>
<dbReference type="InterPro" id="IPR036719">
    <property type="entry name" value="Neuro-gated_channel_TM_sf"/>
</dbReference>
<dbReference type="Gene3D" id="1.20.58.390">
    <property type="entry name" value="Neurotransmitter-gated ion-channel transmembrane domain"/>
    <property type="match status" value="1"/>
</dbReference>
<name>A0AAD8GJ96_ACIOX</name>
<evidence type="ECO:0000256" key="12">
    <source>
        <dbReference type="ARBA" id="ARBA00023257"/>
    </source>
</evidence>
<accession>A0AAD8GJ96</accession>
<gene>
    <name evidence="22" type="primary">Htr3a</name>
    <name evidence="22" type="ORF">AOXY_G2760</name>
</gene>
<keyword evidence="8 20" id="KW-0472">Membrane</keyword>
<evidence type="ECO:0000256" key="2">
    <source>
        <dbReference type="ARBA" id="ARBA00022475"/>
    </source>
</evidence>
<dbReference type="SUPFAM" id="SSF90112">
    <property type="entry name" value="Neurotransmitter-gated ion-channel transmembrane pore"/>
    <property type="match status" value="1"/>
</dbReference>
<feature type="transmembrane region" description="Helical" evidence="20">
    <location>
        <begin position="465"/>
        <end position="488"/>
    </location>
</feature>
<keyword evidence="2" id="KW-1003">Cell membrane</keyword>
<dbReference type="Pfam" id="PF02931">
    <property type="entry name" value="Neur_chan_LBD"/>
    <property type="match status" value="1"/>
</dbReference>
<evidence type="ECO:0000256" key="6">
    <source>
        <dbReference type="ARBA" id="ARBA00023018"/>
    </source>
</evidence>
<comment type="caution">
    <text evidence="22">The sequence shown here is derived from an EMBL/GenBank/DDBJ whole genome shotgun (WGS) entry which is preliminary data.</text>
</comment>
<evidence type="ECO:0000256" key="13">
    <source>
        <dbReference type="ARBA" id="ARBA00023286"/>
    </source>
</evidence>
<dbReference type="GO" id="GO:0004888">
    <property type="term" value="F:transmembrane signaling receptor activity"/>
    <property type="evidence" value="ECO:0007669"/>
    <property type="project" value="InterPro"/>
</dbReference>
<reference evidence="22" key="1">
    <citation type="submission" date="2022-02" db="EMBL/GenBank/DDBJ databases">
        <title>Atlantic sturgeon de novo genome assembly.</title>
        <authorList>
            <person name="Stock M."/>
            <person name="Klopp C."/>
            <person name="Guiguen Y."/>
            <person name="Cabau C."/>
            <person name="Parinello H."/>
            <person name="Santidrian Yebra-Pimentel E."/>
            <person name="Kuhl H."/>
            <person name="Dirks R.P."/>
            <person name="Guessner J."/>
            <person name="Wuertz S."/>
            <person name="Du K."/>
            <person name="Schartl M."/>
        </authorList>
    </citation>
    <scope>NUCLEOTIDE SEQUENCE</scope>
    <source>
        <strain evidence="22">STURGEONOMICS-FGT-2020</strain>
        <tissue evidence="22">Whole blood</tissue>
    </source>
</reference>
<feature type="transmembrane region" description="Helical" evidence="20">
    <location>
        <begin position="306"/>
        <end position="323"/>
    </location>
</feature>
<dbReference type="GO" id="GO:0045211">
    <property type="term" value="C:postsynaptic membrane"/>
    <property type="evidence" value="ECO:0007669"/>
    <property type="project" value="UniProtKB-SubCell"/>
</dbReference>
<organism evidence="22 23">
    <name type="scientific">Acipenser oxyrinchus oxyrinchus</name>
    <dbReference type="NCBI Taxonomy" id="40147"/>
    <lineage>
        <taxon>Eukaryota</taxon>
        <taxon>Metazoa</taxon>
        <taxon>Chordata</taxon>
        <taxon>Craniata</taxon>
        <taxon>Vertebrata</taxon>
        <taxon>Euteleostomi</taxon>
        <taxon>Actinopterygii</taxon>
        <taxon>Chondrostei</taxon>
        <taxon>Acipenseriformes</taxon>
        <taxon>Acipenseridae</taxon>
        <taxon>Acipenser</taxon>
    </lineage>
</organism>
<dbReference type="PANTHER" id="PTHR18945">
    <property type="entry name" value="NEUROTRANSMITTER GATED ION CHANNEL"/>
    <property type="match status" value="1"/>
</dbReference>
<protein>
    <submittedName>
        <fullName evidence="22">5-hydroxytryptamine receptor 3A-like</fullName>
    </submittedName>
</protein>
<dbReference type="Proteomes" id="UP001230051">
    <property type="component" value="Unassembled WGS sequence"/>
</dbReference>
<keyword evidence="14 20" id="KW-0407">Ion channel</keyword>
<evidence type="ECO:0000256" key="10">
    <source>
        <dbReference type="ARBA" id="ARBA00023170"/>
    </source>
</evidence>
<evidence type="ECO:0000256" key="15">
    <source>
        <dbReference type="ARBA" id="ARBA00034104"/>
    </source>
</evidence>
<comment type="catalytic activity">
    <reaction evidence="18">
        <text>Ca(2+)(in) = Ca(2+)(out)</text>
        <dbReference type="Rhea" id="RHEA:29671"/>
        <dbReference type="ChEBI" id="CHEBI:29108"/>
    </reaction>
</comment>
<comment type="catalytic activity">
    <reaction evidence="16">
        <text>K(+)(in) = K(+)(out)</text>
        <dbReference type="Rhea" id="RHEA:29463"/>
        <dbReference type="ChEBI" id="CHEBI:29103"/>
    </reaction>
</comment>
<evidence type="ECO:0000313" key="22">
    <source>
        <dbReference type="EMBL" id="KAK1175118.1"/>
    </source>
</evidence>
<sequence>MCSSIHLPFGGRSSAHPHGVTMRRFLPEMSSALLLLLLLLLAGTYVSASPGHLLSQLRPLSLSQRLDSLLTGHSSEYRPVRDWRTVTVVSIDFSVQAVLDVEEKHEKLILYLLYRQRWQDEYLRWDPDHYQGVKRLSLPLEELWIPDITVYETVAEDKAPSVRVVYVSHYGQVEYRRPMQLTSSCPLDLFHFPLDTQTCNLTFGTLAAHTKRDVKVRLTDQFEEFWRNWDFSALKGEWELLSISVVDSQQPLYNHHSSAVRVQVTVRRRPLFYMVNLVLPSALLLLLDVLGYLIPPYYKQRLSYKSTTFTGYFIFILMVFSLFPPFRGSLPLIEVYLIGSLGLLLCSVMETVMMFQLSNGRSEWARKYLFPFLSKVLGRIERDETRNKGKCFLSLPDLPEEGSVADSLDGSEAESAAWRREGGEELRVLGEMKREVARMRRWLRSLRQELESQCVRRELVTLLDLLYLFLHCLTLLLGTVLFCMLWNMRL</sequence>
<dbReference type="FunFam" id="2.70.170.10:FF:000017">
    <property type="entry name" value="5-hydroxytryptamine receptor 3A"/>
    <property type="match status" value="1"/>
</dbReference>
<keyword evidence="1 20" id="KW-0813">Transport</keyword>
<evidence type="ECO:0000256" key="3">
    <source>
        <dbReference type="ARBA" id="ARBA00022692"/>
    </source>
</evidence>
<evidence type="ECO:0000313" key="23">
    <source>
        <dbReference type="Proteomes" id="UP001230051"/>
    </source>
</evidence>
<evidence type="ECO:0000256" key="1">
    <source>
        <dbReference type="ARBA" id="ARBA00022448"/>
    </source>
</evidence>
<keyword evidence="11" id="KW-0325">Glycoprotein</keyword>
<comment type="catalytic activity">
    <reaction evidence="17">
        <text>Na(+)(in) = Na(+)(out)</text>
        <dbReference type="Rhea" id="RHEA:34963"/>
        <dbReference type="ChEBI" id="CHEBI:29101"/>
    </reaction>
</comment>
<evidence type="ECO:0000256" key="17">
    <source>
        <dbReference type="ARBA" id="ARBA00036239"/>
    </source>
</evidence>
<evidence type="ECO:0000256" key="19">
    <source>
        <dbReference type="ARBA" id="ARBA00037540"/>
    </source>
</evidence>
<keyword evidence="23" id="KW-1185">Reference proteome</keyword>
<feature type="domain" description="Neurotransmitter-gated ion-channel ligand-binding" evidence="21">
    <location>
        <begin position="64"/>
        <end position="270"/>
    </location>
</feature>
<dbReference type="InterPro" id="IPR038050">
    <property type="entry name" value="Neuro_actylchol_rec"/>
</dbReference>
<comment type="similarity">
    <text evidence="20">Belongs to the ligand-gated ion channel (TC 1.A.9) family.</text>
</comment>
<evidence type="ECO:0000256" key="20">
    <source>
        <dbReference type="RuleBase" id="RU000687"/>
    </source>
</evidence>
<proteinExistence type="inferred from homology"/>
<dbReference type="EMBL" id="JAGXEW010000002">
    <property type="protein sequence ID" value="KAK1175118.1"/>
    <property type="molecule type" value="Genomic_DNA"/>
</dbReference>
<dbReference type="InterPro" id="IPR036734">
    <property type="entry name" value="Neur_chan_lig-bd_sf"/>
</dbReference>
<evidence type="ECO:0000256" key="7">
    <source>
        <dbReference type="ARBA" id="ARBA00023065"/>
    </source>
</evidence>
<comment type="subcellular location">
    <subcellularLocation>
        <location evidence="15">Postsynaptic cell membrane</location>
        <topology evidence="15">Multi-pass membrane protein</topology>
    </subcellularLocation>
</comment>
<evidence type="ECO:0000256" key="11">
    <source>
        <dbReference type="ARBA" id="ARBA00023180"/>
    </source>
</evidence>
<keyword evidence="9" id="KW-1015">Disulfide bond</keyword>
<dbReference type="PRINTS" id="PR00252">
    <property type="entry name" value="NRIONCHANNEL"/>
</dbReference>
<dbReference type="Gene3D" id="2.70.170.10">
    <property type="entry name" value="Neurotransmitter-gated ion-channel ligand-binding domain"/>
    <property type="match status" value="1"/>
</dbReference>
<evidence type="ECO:0000256" key="8">
    <source>
        <dbReference type="ARBA" id="ARBA00023136"/>
    </source>
</evidence>
<comment type="function">
    <text evidence="19">Forms serotonin (5-hydroxytryptamine/5-HT3)-activated cation-selective channel complexes, which when activated cause fast, depolarizing responses in neurons.</text>
</comment>
<evidence type="ECO:0000256" key="18">
    <source>
        <dbReference type="ARBA" id="ARBA00036634"/>
    </source>
</evidence>
<evidence type="ECO:0000259" key="21">
    <source>
        <dbReference type="Pfam" id="PF02931"/>
    </source>
</evidence>
<keyword evidence="6" id="KW-0770">Synapse</keyword>
<keyword evidence="5 20" id="KW-1133">Transmembrane helix</keyword>
<dbReference type="InterPro" id="IPR018000">
    <property type="entry name" value="Neurotransmitter_ion_chnl_CS"/>
</dbReference>
<evidence type="ECO:0000256" key="9">
    <source>
        <dbReference type="ARBA" id="ARBA00023157"/>
    </source>
</evidence>
<keyword evidence="3 20" id="KW-0812">Transmembrane</keyword>